<comment type="caution">
    <text evidence="7">The sequence shown here is derived from an EMBL/GenBank/DDBJ whole genome shotgun (WGS) entry which is preliminary data.</text>
</comment>
<dbReference type="InterPro" id="IPR050418">
    <property type="entry name" value="D-iso_2-hydroxyacid_DH_PdxB"/>
</dbReference>
<dbReference type="PROSITE" id="PS00671">
    <property type="entry name" value="D_2_HYDROXYACID_DH_3"/>
    <property type="match status" value="1"/>
</dbReference>
<gene>
    <name evidence="7" type="ORF">LX66_2213</name>
</gene>
<dbReference type="Pfam" id="PF00389">
    <property type="entry name" value="2-Hacid_dh"/>
    <property type="match status" value="1"/>
</dbReference>
<organism evidence="7 8">
    <name type="scientific">Chitinophaga japonensis</name>
    <name type="common">Flexibacter japonensis</name>
    <dbReference type="NCBI Taxonomy" id="104662"/>
    <lineage>
        <taxon>Bacteria</taxon>
        <taxon>Pseudomonadati</taxon>
        <taxon>Bacteroidota</taxon>
        <taxon>Chitinophagia</taxon>
        <taxon>Chitinophagales</taxon>
        <taxon>Chitinophagaceae</taxon>
        <taxon>Chitinophaga</taxon>
    </lineage>
</organism>
<dbReference type="OrthoDB" id="1522997at2"/>
<evidence type="ECO:0000259" key="6">
    <source>
        <dbReference type="Pfam" id="PF02826"/>
    </source>
</evidence>
<evidence type="ECO:0000256" key="4">
    <source>
        <dbReference type="RuleBase" id="RU003719"/>
    </source>
</evidence>
<dbReference type="Pfam" id="PF02826">
    <property type="entry name" value="2-Hacid_dh_C"/>
    <property type="match status" value="1"/>
</dbReference>
<dbReference type="InterPro" id="IPR006140">
    <property type="entry name" value="D-isomer_DH_NAD-bd"/>
</dbReference>
<evidence type="ECO:0000313" key="7">
    <source>
        <dbReference type="EMBL" id="TWI88138.1"/>
    </source>
</evidence>
<feature type="domain" description="D-isomer specific 2-hydroxyacid dehydrogenase catalytic" evidence="5">
    <location>
        <begin position="18"/>
        <end position="318"/>
    </location>
</feature>
<dbReference type="AlphaFoldDB" id="A0A562T4D6"/>
<evidence type="ECO:0000313" key="8">
    <source>
        <dbReference type="Proteomes" id="UP000316778"/>
    </source>
</evidence>
<dbReference type="SUPFAM" id="SSF51735">
    <property type="entry name" value="NAD(P)-binding Rossmann-fold domains"/>
    <property type="match status" value="1"/>
</dbReference>
<proteinExistence type="inferred from homology"/>
<feature type="domain" description="D-isomer specific 2-hydroxyacid dehydrogenase NAD-binding" evidence="6">
    <location>
        <begin position="108"/>
        <end position="287"/>
    </location>
</feature>
<dbReference type="GO" id="GO:0016616">
    <property type="term" value="F:oxidoreductase activity, acting on the CH-OH group of donors, NAD or NADP as acceptor"/>
    <property type="evidence" value="ECO:0007669"/>
    <property type="project" value="InterPro"/>
</dbReference>
<accession>A0A562T4D6</accession>
<evidence type="ECO:0000256" key="3">
    <source>
        <dbReference type="ARBA" id="ARBA00023027"/>
    </source>
</evidence>
<comment type="similarity">
    <text evidence="1 4">Belongs to the D-isomer specific 2-hydroxyacid dehydrogenase family.</text>
</comment>
<dbReference type="EMBL" id="VLLG01000003">
    <property type="protein sequence ID" value="TWI88138.1"/>
    <property type="molecule type" value="Genomic_DNA"/>
</dbReference>
<dbReference type="InterPro" id="IPR036291">
    <property type="entry name" value="NAD(P)-bd_dom_sf"/>
</dbReference>
<keyword evidence="2 4" id="KW-0560">Oxidoreductase</keyword>
<dbReference type="CDD" id="cd12162">
    <property type="entry name" value="2-Hacid_dh_4"/>
    <property type="match status" value="1"/>
</dbReference>
<dbReference type="PANTHER" id="PTHR43761">
    <property type="entry name" value="D-ISOMER SPECIFIC 2-HYDROXYACID DEHYDROGENASE FAMILY PROTEIN (AFU_ORTHOLOGUE AFUA_1G13630)"/>
    <property type="match status" value="1"/>
</dbReference>
<sequence>MQQIVVLDGYALNPGDLDWAPLHALGRVTVYDRTPEAEVAARAKDANIILTNKAIVSAATIAGLPRLQYIGVMATGYNVVDIAAATARQIPVTNVPAYGTAAVAQHTFALILELCGQVGLHAAGVRAGDWSRSADFSYWRSPLHELDGKVLGIIGLGQIGRAVARIAQAFGMQVVAHHRHPERDKMEGVRFVDIPTCFAIADIVSLHCPLNEQNRGFVNAALLGTMKPGAFLVNTSRGPLINEADLADALNQERIAGAALDVLSLEPPAPDNPLLQARNCIITPHIAWATREARSRLLHTVAANVKAFLEGAPQNLVNGVNTTV</sequence>
<dbReference type="InterPro" id="IPR006139">
    <property type="entry name" value="D-isomer_2_OHA_DH_cat_dom"/>
</dbReference>
<reference evidence="7 8" key="1">
    <citation type="journal article" date="2013" name="Stand. Genomic Sci.">
        <title>Genomic Encyclopedia of Type Strains, Phase I: The one thousand microbial genomes (KMG-I) project.</title>
        <authorList>
            <person name="Kyrpides N.C."/>
            <person name="Woyke T."/>
            <person name="Eisen J.A."/>
            <person name="Garrity G."/>
            <person name="Lilburn T.G."/>
            <person name="Beck B.J."/>
            <person name="Whitman W.B."/>
            <person name="Hugenholtz P."/>
            <person name="Klenk H.P."/>
        </authorList>
    </citation>
    <scope>NUCLEOTIDE SEQUENCE [LARGE SCALE GENOMIC DNA]</scope>
    <source>
        <strain evidence="7 8">DSM 13484</strain>
    </source>
</reference>
<dbReference type="FunFam" id="3.40.50.720:FF:000203">
    <property type="entry name" value="D-3-phosphoglycerate dehydrogenase (SerA)"/>
    <property type="match status" value="1"/>
</dbReference>
<keyword evidence="8" id="KW-1185">Reference proteome</keyword>
<evidence type="ECO:0000256" key="1">
    <source>
        <dbReference type="ARBA" id="ARBA00005854"/>
    </source>
</evidence>
<protein>
    <submittedName>
        <fullName evidence="7">Glycerate dehydrogenase</fullName>
    </submittedName>
</protein>
<dbReference type="Gene3D" id="3.40.50.720">
    <property type="entry name" value="NAD(P)-binding Rossmann-like Domain"/>
    <property type="match status" value="2"/>
</dbReference>
<dbReference type="RefSeq" id="WP_145713057.1">
    <property type="nucleotide sequence ID" value="NZ_BAAAFY010000001.1"/>
</dbReference>
<evidence type="ECO:0000256" key="2">
    <source>
        <dbReference type="ARBA" id="ARBA00023002"/>
    </source>
</evidence>
<dbReference type="GO" id="GO:0051287">
    <property type="term" value="F:NAD binding"/>
    <property type="evidence" value="ECO:0007669"/>
    <property type="project" value="InterPro"/>
</dbReference>
<name>A0A562T4D6_CHIJA</name>
<dbReference type="SUPFAM" id="SSF52283">
    <property type="entry name" value="Formate/glycerate dehydrogenase catalytic domain-like"/>
    <property type="match status" value="1"/>
</dbReference>
<dbReference type="PANTHER" id="PTHR43761:SF1">
    <property type="entry name" value="D-ISOMER SPECIFIC 2-HYDROXYACID DEHYDROGENASE CATALYTIC DOMAIN-CONTAINING PROTEIN-RELATED"/>
    <property type="match status" value="1"/>
</dbReference>
<dbReference type="InterPro" id="IPR029753">
    <property type="entry name" value="D-isomer_DH_CS"/>
</dbReference>
<keyword evidence="3" id="KW-0520">NAD</keyword>
<dbReference type="Proteomes" id="UP000316778">
    <property type="component" value="Unassembled WGS sequence"/>
</dbReference>
<evidence type="ECO:0000259" key="5">
    <source>
        <dbReference type="Pfam" id="PF00389"/>
    </source>
</evidence>